<dbReference type="InterPro" id="IPR016187">
    <property type="entry name" value="CTDL_fold"/>
</dbReference>
<evidence type="ECO:0000256" key="1">
    <source>
        <dbReference type="ARBA" id="ARBA00023157"/>
    </source>
</evidence>
<dbReference type="PROSITE" id="PS50041">
    <property type="entry name" value="C_TYPE_LECTIN_2"/>
    <property type="match status" value="1"/>
</dbReference>
<dbReference type="Proteomes" id="UP001652621">
    <property type="component" value="Unplaced"/>
</dbReference>
<dbReference type="SMART" id="SM00034">
    <property type="entry name" value="CLECT"/>
    <property type="match status" value="1"/>
</dbReference>
<reference evidence="5" key="1">
    <citation type="submission" date="2025-08" db="UniProtKB">
        <authorList>
            <consortium name="RefSeq"/>
        </authorList>
    </citation>
    <scope>IDENTIFICATION</scope>
    <source>
        <strain evidence="5">Aabys</strain>
        <tissue evidence="5">Whole body</tissue>
    </source>
</reference>
<dbReference type="GeneID" id="101888492"/>
<dbReference type="SUPFAM" id="SSF56436">
    <property type="entry name" value="C-type lectin-like"/>
    <property type="match status" value="1"/>
</dbReference>
<accession>A0A9J7DK10</accession>
<organism evidence="4 5">
    <name type="scientific">Musca domestica</name>
    <name type="common">House fly</name>
    <dbReference type="NCBI Taxonomy" id="7370"/>
    <lineage>
        <taxon>Eukaryota</taxon>
        <taxon>Metazoa</taxon>
        <taxon>Ecdysozoa</taxon>
        <taxon>Arthropoda</taxon>
        <taxon>Hexapoda</taxon>
        <taxon>Insecta</taxon>
        <taxon>Pterygota</taxon>
        <taxon>Neoptera</taxon>
        <taxon>Endopterygota</taxon>
        <taxon>Diptera</taxon>
        <taxon>Brachycera</taxon>
        <taxon>Muscomorpha</taxon>
        <taxon>Muscoidea</taxon>
        <taxon>Muscidae</taxon>
        <taxon>Musca</taxon>
    </lineage>
</organism>
<dbReference type="KEGG" id="mde:101888492"/>
<proteinExistence type="predicted"/>
<feature type="domain" description="C-type lectin" evidence="3">
    <location>
        <begin position="31"/>
        <end position="153"/>
    </location>
</feature>
<dbReference type="AlphaFoldDB" id="A0A9J7DK10"/>
<dbReference type="PROSITE" id="PS00615">
    <property type="entry name" value="C_TYPE_LECTIN_1"/>
    <property type="match status" value="1"/>
</dbReference>
<dbReference type="PANTHER" id="PTHR22803">
    <property type="entry name" value="MANNOSE, PHOSPHOLIPASE, LECTIN RECEPTOR RELATED"/>
    <property type="match status" value="1"/>
</dbReference>
<name>A0A9J7DK10_MUSDO</name>
<protein>
    <submittedName>
        <fullName evidence="5">Lectin subunit alpha</fullName>
    </submittedName>
</protein>
<dbReference type="VEuPathDB" id="VectorBase:MDOMA2_013017"/>
<evidence type="ECO:0000313" key="4">
    <source>
        <dbReference type="Proteomes" id="UP001652621"/>
    </source>
</evidence>
<dbReference type="InterPro" id="IPR001304">
    <property type="entry name" value="C-type_lectin-like"/>
</dbReference>
<dbReference type="Gene3D" id="3.10.100.10">
    <property type="entry name" value="Mannose-Binding Protein A, subunit A"/>
    <property type="match status" value="1"/>
</dbReference>
<evidence type="ECO:0000256" key="2">
    <source>
        <dbReference type="SAM" id="SignalP"/>
    </source>
</evidence>
<evidence type="ECO:0000313" key="5">
    <source>
        <dbReference type="RefSeq" id="XP_019893831.2"/>
    </source>
</evidence>
<sequence length="286" mass="33787">MPTGRSFNFGSLLIVTLLAIVGGVPQWYNSTDGRQYLIDGDRKYNWFEARHECARRNLQLVEIETKEKNEALLAVLKPIFGNSYNLWLGAMDEYSRDKNFERPFYWSSSGKPMTFSYWSDNNPDNHKEDEHCVHTWASKSNYLWNDNRCDHQRFGFICEDHYLHAEQQKMLSEKVQKLRQPNAKLFEEYHLQQKEYSEKLSSLLAENEAGEMEFKEVLHNIYTKLEFDISHALAQHQREVNSLVENRNEAVHKRNAELRTFNEEMSKKFSKELEAAKIVYDDVLTV</sequence>
<dbReference type="InterPro" id="IPR050111">
    <property type="entry name" value="C-type_lectin/snaclec_domain"/>
</dbReference>
<dbReference type="RefSeq" id="XP_019893831.2">
    <property type="nucleotide sequence ID" value="XM_020038272.2"/>
</dbReference>
<dbReference type="InterPro" id="IPR018378">
    <property type="entry name" value="C-type_lectin_CS"/>
</dbReference>
<dbReference type="InterPro" id="IPR016186">
    <property type="entry name" value="C-type_lectin-like/link_sf"/>
</dbReference>
<feature type="chain" id="PRO_5046410610" evidence="2">
    <location>
        <begin position="24"/>
        <end position="286"/>
    </location>
</feature>
<dbReference type="CDD" id="cd00037">
    <property type="entry name" value="CLECT"/>
    <property type="match status" value="1"/>
</dbReference>
<dbReference type="Pfam" id="PF00059">
    <property type="entry name" value="Lectin_C"/>
    <property type="match status" value="1"/>
</dbReference>
<feature type="signal peptide" evidence="2">
    <location>
        <begin position="1"/>
        <end position="23"/>
    </location>
</feature>
<gene>
    <name evidence="5" type="primary">LOC101888492</name>
</gene>
<keyword evidence="1" id="KW-1015">Disulfide bond</keyword>
<keyword evidence="4" id="KW-1185">Reference proteome</keyword>
<dbReference type="OrthoDB" id="7357196at2759"/>
<evidence type="ECO:0000259" key="3">
    <source>
        <dbReference type="PROSITE" id="PS50041"/>
    </source>
</evidence>
<keyword evidence="2" id="KW-0732">Signal</keyword>